<evidence type="ECO:0000313" key="2">
    <source>
        <dbReference type="RefSeq" id="XP_011300296.1"/>
    </source>
</evidence>
<reference evidence="2" key="1">
    <citation type="submission" date="2025-08" db="UniProtKB">
        <authorList>
            <consortium name="RefSeq"/>
        </authorList>
    </citation>
    <scope>IDENTIFICATION</scope>
    <source>
        <strain evidence="2">USDA-PBARC FA_bdor</strain>
        <tissue evidence="2">Whole organism</tissue>
    </source>
</reference>
<dbReference type="InterPro" id="IPR052632">
    <property type="entry name" value="MICOS_subunit_Mic19"/>
</dbReference>
<name>A0A9R1TWA7_9HYME</name>
<dbReference type="Proteomes" id="UP000694866">
    <property type="component" value="Unplaced"/>
</dbReference>
<dbReference type="GeneID" id="105264846"/>
<dbReference type="GO" id="GO:0061617">
    <property type="term" value="C:MICOS complex"/>
    <property type="evidence" value="ECO:0007669"/>
    <property type="project" value="TreeGrafter"/>
</dbReference>
<gene>
    <name evidence="2" type="primary">Chchd3</name>
</gene>
<dbReference type="OrthoDB" id="70030at2759"/>
<accession>A0A9R1TWA7</accession>
<dbReference type="PANTHER" id="PTHR21588:SF18">
    <property type="entry name" value="MICOS COMPLEX SUBUNIT MIC19"/>
    <property type="match status" value="1"/>
</dbReference>
<dbReference type="AlphaFoldDB" id="A0A9R1TWA7"/>
<protein>
    <submittedName>
        <fullName evidence="2">MICOS complex subunit MIC19 isoform X1</fullName>
    </submittedName>
</protein>
<organism evidence="1 2">
    <name type="scientific">Fopius arisanus</name>
    <dbReference type="NCBI Taxonomy" id="64838"/>
    <lineage>
        <taxon>Eukaryota</taxon>
        <taxon>Metazoa</taxon>
        <taxon>Ecdysozoa</taxon>
        <taxon>Arthropoda</taxon>
        <taxon>Hexapoda</taxon>
        <taxon>Insecta</taxon>
        <taxon>Pterygota</taxon>
        <taxon>Neoptera</taxon>
        <taxon>Endopterygota</taxon>
        <taxon>Hymenoptera</taxon>
        <taxon>Apocrita</taxon>
        <taxon>Ichneumonoidea</taxon>
        <taxon>Braconidae</taxon>
        <taxon>Opiinae</taxon>
        <taxon>Fopius</taxon>
    </lineage>
</organism>
<keyword evidence="1" id="KW-1185">Reference proteome</keyword>
<dbReference type="CTD" id="54927"/>
<evidence type="ECO:0000313" key="1">
    <source>
        <dbReference type="Proteomes" id="UP000694866"/>
    </source>
</evidence>
<proteinExistence type="predicted"/>
<sequence length="184" mass="20907">MIMGQSQSARKLTINNEESVIQISTDLADRLATRSIRPQVTSDGFKPPPVSPAIPQGGTESYSAVHPYPEFTVTAYKMQQLKEQELQVQDQYWQKRLNNLQLTHERINRILQEEYKRAMDEVTSAKGNKNINLDTTTPACGPDKEKVLRCYQENPKEIMKCSVVVEEFNHCVDKCRCDLISAGC</sequence>
<dbReference type="RefSeq" id="XP_011300296.1">
    <property type="nucleotide sequence ID" value="XM_011301994.1"/>
</dbReference>
<dbReference type="GO" id="GO:0007007">
    <property type="term" value="P:inner mitochondrial membrane organization"/>
    <property type="evidence" value="ECO:0007669"/>
    <property type="project" value="TreeGrafter"/>
</dbReference>
<dbReference type="KEGG" id="fas:105264846"/>
<dbReference type="PANTHER" id="PTHR21588">
    <property type="entry name" value="COILED-COIL-HELIX-COILED-COIL-HELIX DOMAIN CONTAINING 6"/>
    <property type="match status" value="1"/>
</dbReference>